<dbReference type="Proteomes" id="UP000637578">
    <property type="component" value="Unassembled WGS sequence"/>
</dbReference>
<dbReference type="AlphaFoldDB" id="A0A8J3CCE0"/>
<evidence type="ECO:0000256" key="1">
    <source>
        <dbReference type="SAM" id="MobiDB-lite"/>
    </source>
</evidence>
<proteinExistence type="predicted"/>
<feature type="compositionally biased region" description="Gly residues" evidence="1">
    <location>
        <begin position="221"/>
        <end position="234"/>
    </location>
</feature>
<sequence>MSGVTSGTNWDAIDHATLYEWFGRGSSESVADSVRTWKDGIGARFDKVRGLIDNALEESDTTWEGGAAEAMKDGVSPLARFALDAKGVSAEVGDGAEALARSFDHIKNEMPPPVRVNGAGTALEPGIGNLFATRRDQEVQESVARQAEERARDLAKAYDTNVSSTMAGLPVFLPAPVIPPGADGSTTGGGTAGGGAAPGAMAPGFRGTREHAFRPSETATGGSGIGGGLAGGESGPRRLGASAGPAPVDAPGEHVVSRVETPGAQGSRTANPFVPGPGGTSVHPPLASAGSAGAATGNGPGGSMGPGVEGGTSSSSPGTGVRAGSPVPGGSSGSGVIDALNPRSDTSVGGGTPGGQQASTTPRAGAPGVPPLGGGAPGRAAVPSDPIEGPSARYGAPGTGGNAGTSAPPAAAGHPPEPAARSATSGLLAVPGGAAPDSGEGTGTRANAGGSPAAPPPGRSTIPLGSGPMPPAGSSAGGSGPAEPPTRPINTATAATTGIAQGGVGPAGALGPASGGVAAGSPHIAPRRAAHGPADAGGTTPNEAPSAAPARGSRTRPDRSDEEEDGNAAGYLQDTDDIWGDGSRVAPSVFGED</sequence>
<feature type="compositionally biased region" description="Low complexity" evidence="1">
    <location>
        <begin position="404"/>
        <end position="414"/>
    </location>
</feature>
<feature type="compositionally biased region" description="Low complexity" evidence="1">
    <location>
        <begin position="284"/>
        <end position="295"/>
    </location>
</feature>
<dbReference type="Gene3D" id="1.20.1260.20">
    <property type="entry name" value="PPE superfamily"/>
    <property type="match status" value="1"/>
</dbReference>
<evidence type="ECO:0000313" key="2">
    <source>
        <dbReference type="EMBL" id="GGM46918.1"/>
    </source>
</evidence>
<reference evidence="2" key="2">
    <citation type="submission" date="2020-09" db="EMBL/GenBank/DDBJ databases">
        <authorList>
            <person name="Sun Q."/>
            <person name="Zhou Y."/>
        </authorList>
    </citation>
    <scope>NUCLEOTIDE SEQUENCE</scope>
    <source>
        <strain evidence="2">CGMCC 4.5737</strain>
    </source>
</reference>
<dbReference type="EMBL" id="BMMK01000006">
    <property type="protein sequence ID" value="GGM46918.1"/>
    <property type="molecule type" value="Genomic_DNA"/>
</dbReference>
<reference evidence="2" key="1">
    <citation type="journal article" date="2014" name="Int. J. Syst. Evol. Microbiol.">
        <title>Complete genome sequence of Corynebacterium casei LMG S-19264T (=DSM 44701T), isolated from a smear-ripened cheese.</title>
        <authorList>
            <consortium name="US DOE Joint Genome Institute (JGI-PGF)"/>
            <person name="Walter F."/>
            <person name="Albersmeier A."/>
            <person name="Kalinowski J."/>
            <person name="Ruckert C."/>
        </authorList>
    </citation>
    <scope>NUCLEOTIDE SEQUENCE</scope>
    <source>
        <strain evidence="2">CGMCC 4.5737</strain>
    </source>
</reference>
<evidence type="ECO:0000313" key="3">
    <source>
        <dbReference type="Proteomes" id="UP000637578"/>
    </source>
</evidence>
<comment type="caution">
    <text evidence="2">The sequence shown here is derived from an EMBL/GenBank/DDBJ whole genome shotgun (WGS) entry which is preliminary data.</text>
</comment>
<accession>A0A8J3CCE0</accession>
<feature type="region of interest" description="Disordered" evidence="1">
    <location>
        <begin position="180"/>
        <end position="593"/>
    </location>
</feature>
<keyword evidence="3" id="KW-1185">Reference proteome</keyword>
<organism evidence="2 3">
    <name type="scientific">Longimycelium tulufanense</name>
    <dbReference type="NCBI Taxonomy" id="907463"/>
    <lineage>
        <taxon>Bacteria</taxon>
        <taxon>Bacillati</taxon>
        <taxon>Actinomycetota</taxon>
        <taxon>Actinomycetes</taxon>
        <taxon>Pseudonocardiales</taxon>
        <taxon>Pseudonocardiaceae</taxon>
        <taxon>Longimycelium</taxon>
    </lineage>
</organism>
<gene>
    <name evidence="2" type="ORF">GCM10012275_17500</name>
</gene>
<name>A0A8J3CCE0_9PSEU</name>
<dbReference type="InterPro" id="IPR038332">
    <property type="entry name" value="PPE_sf"/>
</dbReference>
<feature type="compositionally biased region" description="Gly residues" evidence="1">
    <location>
        <begin position="186"/>
        <end position="197"/>
    </location>
</feature>
<feature type="compositionally biased region" description="Gly residues" evidence="1">
    <location>
        <begin position="296"/>
        <end position="310"/>
    </location>
</feature>
<feature type="compositionally biased region" description="Gly residues" evidence="1">
    <location>
        <begin position="500"/>
        <end position="518"/>
    </location>
</feature>
<protein>
    <submittedName>
        <fullName evidence="2">Uncharacterized protein</fullName>
    </submittedName>
</protein>
<feature type="compositionally biased region" description="Low complexity" evidence="1">
    <location>
        <begin position="311"/>
        <end position="329"/>
    </location>
</feature>